<dbReference type="AlphaFoldDB" id="A0AAE1L4N2"/>
<keyword evidence="2" id="KW-1185">Reference proteome</keyword>
<comment type="caution">
    <text evidence="1">The sequence shown here is derived from an EMBL/GenBank/DDBJ whole genome shotgun (WGS) entry which is preliminary data.</text>
</comment>
<reference evidence="1" key="1">
    <citation type="submission" date="2023-10" db="EMBL/GenBank/DDBJ databases">
        <title>Genome assemblies of two species of porcelain crab, Petrolisthes cinctipes and Petrolisthes manimaculis (Anomura: Porcellanidae).</title>
        <authorList>
            <person name="Angst P."/>
        </authorList>
    </citation>
    <scope>NUCLEOTIDE SEQUENCE</scope>
    <source>
        <strain evidence="1">PB745_01</strain>
        <tissue evidence="1">Gill</tissue>
    </source>
</reference>
<evidence type="ECO:0000313" key="2">
    <source>
        <dbReference type="Proteomes" id="UP001286313"/>
    </source>
</evidence>
<organism evidence="1 2">
    <name type="scientific">Petrolisthes cinctipes</name>
    <name type="common">Flat porcelain crab</name>
    <dbReference type="NCBI Taxonomy" id="88211"/>
    <lineage>
        <taxon>Eukaryota</taxon>
        <taxon>Metazoa</taxon>
        <taxon>Ecdysozoa</taxon>
        <taxon>Arthropoda</taxon>
        <taxon>Crustacea</taxon>
        <taxon>Multicrustacea</taxon>
        <taxon>Malacostraca</taxon>
        <taxon>Eumalacostraca</taxon>
        <taxon>Eucarida</taxon>
        <taxon>Decapoda</taxon>
        <taxon>Pleocyemata</taxon>
        <taxon>Anomura</taxon>
        <taxon>Galatheoidea</taxon>
        <taxon>Porcellanidae</taxon>
        <taxon>Petrolisthes</taxon>
    </lineage>
</organism>
<protein>
    <submittedName>
        <fullName evidence="1">Uncharacterized protein</fullName>
    </submittedName>
</protein>
<dbReference type="Proteomes" id="UP001286313">
    <property type="component" value="Unassembled WGS sequence"/>
</dbReference>
<name>A0AAE1L4N2_PETCI</name>
<dbReference type="EMBL" id="JAWQEG010000033">
    <property type="protein sequence ID" value="KAK3895613.1"/>
    <property type="molecule type" value="Genomic_DNA"/>
</dbReference>
<accession>A0AAE1L4N2</accession>
<gene>
    <name evidence="1" type="ORF">Pcinc_000536</name>
</gene>
<evidence type="ECO:0000313" key="1">
    <source>
        <dbReference type="EMBL" id="KAK3895613.1"/>
    </source>
</evidence>
<proteinExistence type="predicted"/>
<sequence length="138" mass="15354">MHLCSKNELLVCFEGVAEAKSDAPAFTSVVLDGAVILQMLKPGTAKTFEEYAHQVFIPYVEGQLRRASRLDLIWDSYKDGSLKTVTREKGGKGVRRRALSTAALPGNWHSFLHVNANKVEVFSFLSNVLVQTFHDDSK</sequence>